<feature type="binding site" evidence="12">
    <location>
        <begin position="24"/>
        <end position="25"/>
    </location>
    <ligand>
        <name>phosphoenolpyruvate</name>
        <dbReference type="ChEBI" id="CHEBI:58702"/>
    </ligand>
</feature>
<dbReference type="InterPro" id="IPR005750">
    <property type="entry name" value="UDP_GlcNAc_COvinyl_MurA"/>
</dbReference>
<dbReference type="PANTHER" id="PTHR43783">
    <property type="entry name" value="UDP-N-ACETYLGLUCOSAMINE 1-CARBOXYVINYLTRANSFERASE"/>
    <property type="match status" value="1"/>
</dbReference>
<keyword evidence="4 12" id="KW-0132">Cell division</keyword>
<keyword evidence="8 12" id="KW-0131">Cell cycle</keyword>
<dbReference type="RefSeq" id="WP_235295315.1">
    <property type="nucleotide sequence ID" value="NZ_BSOH01000006.1"/>
</dbReference>
<dbReference type="NCBIfam" id="NF006873">
    <property type="entry name" value="PRK09369.1"/>
    <property type="match status" value="1"/>
</dbReference>
<evidence type="ECO:0000256" key="4">
    <source>
        <dbReference type="ARBA" id="ARBA00022618"/>
    </source>
</evidence>
<dbReference type="InterPro" id="IPR001986">
    <property type="entry name" value="Enolpyruvate_Tfrase_dom"/>
</dbReference>
<keyword evidence="3 12" id="KW-0963">Cytoplasm</keyword>
<dbReference type="Pfam" id="PF00275">
    <property type="entry name" value="EPSP_synthase"/>
    <property type="match status" value="1"/>
</dbReference>
<comment type="similarity">
    <text evidence="10 12">Belongs to the EPSP synthase family. MurA subfamily.</text>
</comment>
<evidence type="ECO:0000313" key="14">
    <source>
        <dbReference type="EMBL" id="GLR16567.1"/>
    </source>
</evidence>
<dbReference type="GO" id="GO:0071555">
    <property type="term" value="P:cell wall organization"/>
    <property type="evidence" value="ECO:0007669"/>
    <property type="project" value="UniProtKB-KW"/>
</dbReference>
<feature type="binding site" evidence="12">
    <location>
        <position position="321"/>
    </location>
    <ligand>
        <name>UDP-N-acetyl-alpha-D-glucosamine</name>
        <dbReference type="ChEBI" id="CHEBI:57705"/>
    </ligand>
</feature>
<dbReference type="GO" id="GO:0009252">
    <property type="term" value="P:peptidoglycan biosynthetic process"/>
    <property type="evidence" value="ECO:0007669"/>
    <property type="project" value="UniProtKB-UniRule"/>
</dbReference>
<keyword evidence="15" id="KW-1185">Reference proteome</keyword>
<evidence type="ECO:0000259" key="13">
    <source>
        <dbReference type="Pfam" id="PF00275"/>
    </source>
</evidence>
<dbReference type="GO" id="GO:0008760">
    <property type="term" value="F:UDP-N-acetylglucosamine 1-carboxyvinyltransferase activity"/>
    <property type="evidence" value="ECO:0007669"/>
    <property type="project" value="UniProtKB-UniRule"/>
</dbReference>
<dbReference type="GO" id="GO:0008360">
    <property type="term" value="P:regulation of cell shape"/>
    <property type="evidence" value="ECO:0007669"/>
    <property type="project" value="UniProtKB-KW"/>
</dbReference>
<comment type="caution">
    <text evidence="12">Lacks conserved residue(s) required for the propagation of feature annotation.</text>
</comment>
<evidence type="ECO:0000256" key="8">
    <source>
        <dbReference type="ARBA" id="ARBA00023306"/>
    </source>
</evidence>
<organism evidence="14 15">
    <name type="scientific">Portibacter lacus</name>
    <dbReference type="NCBI Taxonomy" id="1099794"/>
    <lineage>
        <taxon>Bacteria</taxon>
        <taxon>Pseudomonadati</taxon>
        <taxon>Bacteroidota</taxon>
        <taxon>Saprospiria</taxon>
        <taxon>Saprospirales</taxon>
        <taxon>Haliscomenobacteraceae</taxon>
        <taxon>Portibacter</taxon>
    </lineage>
</organism>
<feature type="domain" description="Enolpyruvate transferase" evidence="13">
    <location>
        <begin position="9"/>
        <end position="423"/>
    </location>
</feature>
<evidence type="ECO:0000256" key="12">
    <source>
        <dbReference type="HAMAP-Rule" id="MF_00111"/>
    </source>
</evidence>
<feature type="binding site" evidence="12">
    <location>
        <position position="343"/>
    </location>
    <ligand>
        <name>UDP-N-acetyl-alpha-D-glucosamine</name>
        <dbReference type="ChEBI" id="CHEBI:57705"/>
    </ligand>
</feature>
<dbReference type="GO" id="GO:0051301">
    <property type="term" value="P:cell division"/>
    <property type="evidence" value="ECO:0007669"/>
    <property type="project" value="UniProtKB-KW"/>
</dbReference>
<evidence type="ECO:0000256" key="3">
    <source>
        <dbReference type="ARBA" id="ARBA00022490"/>
    </source>
</evidence>
<keyword evidence="7 12" id="KW-0573">Peptidoglycan synthesis</keyword>
<evidence type="ECO:0000256" key="6">
    <source>
        <dbReference type="ARBA" id="ARBA00022960"/>
    </source>
</evidence>
<dbReference type="AlphaFoldDB" id="A0AA37SNP2"/>
<keyword evidence="5 12" id="KW-0808">Transferase</keyword>
<dbReference type="InterPro" id="IPR050068">
    <property type="entry name" value="MurA_subfamily"/>
</dbReference>
<feature type="active site" description="Proton donor" evidence="12">
    <location>
        <position position="123"/>
    </location>
</feature>
<comment type="function">
    <text evidence="12">Cell wall formation. Adds enolpyruvyl to UDP-N-acetylglucosamine.</text>
</comment>
<dbReference type="EMBL" id="BSOH01000006">
    <property type="protein sequence ID" value="GLR16567.1"/>
    <property type="molecule type" value="Genomic_DNA"/>
</dbReference>
<protein>
    <recommendedName>
        <fullName evidence="12">UDP-N-acetylglucosamine 1-carboxyvinyltransferase</fullName>
        <ecNumber evidence="12">2.5.1.7</ecNumber>
    </recommendedName>
    <alternativeName>
        <fullName evidence="12">Enoylpyruvate transferase</fullName>
    </alternativeName>
    <alternativeName>
        <fullName evidence="12">UDP-N-acetylglucosamine enolpyruvyl transferase</fullName>
        <shortName evidence="12">EPT</shortName>
    </alternativeName>
</protein>
<comment type="catalytic activity">
    <reaction evidence="11 12">
        <text>phosphoenolpyruvate + UDP-N-acetyl-alpha-D-glucosamine = UDP-N-acetyl-3-O-(1-carboxyvinyl)-alpha-D-glucosamine + phosphate</text>
        <dbReference type="Rhea" id="RHEA:18681"/>
        <dbReference type="ChEBI" id="CHEBI:43474"/>
        <dbReference type="ChEBI" id="CHEBI:57705"/>
        <dbReference type="ChEBI" id="CHEBI:58702"/>
        <dbReference type="ChEBI" id="CHEBI:68483"/>
        <dbReference type="EC" id="2.5.1.7"/>
    </reaction>
</comment>
<evidence type="ECO:0000256" key="2">
    <source>
        <dbReference type="ARBA" id="ARBA00004752"/>
    </source>
</evidence>
<accession>A0AA37SNP2</accession>
<dbReference type="NCBIfam" id="TIGR01072">
    <property type="entry name" value="murA"/>
    <property type="match status" value="1"/>
</dbReference>
<name>A0AA37SNP2_9BACT</name>
<evidence type="ECO:0000256" key="10">
    <source>
        <dbReference type="ARBA" id="ARBA00038367"/>
    </source>
</evidence>
<dbReference type="HAMAP" id="MF_00111">
    <property type="entry name" value="MurA"/>
    <property type="match status" value="1"/>
</dbReference>
<dbReference type="Proteomes" id="UP001156666">
    <property type="component" value="Unassembled WGS sequence"/>
</dbReference>
<dbReference type="Gene3D" id="3.65.10.10">
    <property type="entry name" value="Enolpyruvate transferase domain"/>
    <property type="match status" value="2"/>
</dbReference>
<evidence type="ECO:0000256" key="5">
    <source>
        <dbReference type="ARBA" id="ARBA00022679"/>
    </source>
</evidence>
<comment type="pathway">
    <text evidence="2 12">Cell wall biogenesis; peptidoglycan biosynthesis.</text>
</comment>
<evidence type="ECO:0000313" key="15">
    <source>
        <dbReference type="Proteomes" id="UP001156666"/>
    </source>
</evidence>
<evidence type="ECO:0000256" key="11">
    <source>
        <dbReference type="ARBA" id="ARBA00047527"/>
    </source>
</evidence>
<evidence type="ECO:0000256" key="9">
    <source>
        <dbReference type="ARBA" id="ARBA00023316"/>
    </source>
</evidence>
<gene>
    <name evidence="12 14" type="primary">murA</name>
    <name evidence="14" type="ORF">GCM10007940_11820</name>
</gene>
<comment type="caution">
    <text evidence="14">The sequence shown here is derived from an EMBL/GenBank/DDBJ whole genome shotgun (WGS) entry which is preliminary data.</text>
</comment>
<reference evidence="14" key="1">
    <citation type="journal article" date="2014" name="Int. J. Syst. Evol. Microbiol.">
        <title>Complete genome sequence of Corynebacterium casei LMG S-19264T (=DSM 44701T), isolated from a smear-ripened cheese.</title>
        <authorList>
            <consortium name="US DOE Joint Genome Institute (JGI-PGF)"/>
            <person name="Walter F."/>
            <person name="Albersmeier A."/>
            <person name="Kalinowski J."/>
            <person name="Ruckert C."/>
        </authorList>
    </citation>
    <scope>NUCLEOTIDE SEQUENCE</scope>
    <source>
        <strain evidence="14">NBRC 108769</strain>
    </source>
</reference>
<comment type="subcellular location">
    <subcellularLocation>
        <location evidence="1 12">Cytoplasm</location>
    </subcellularLocation>
</comment>
<feature type="binding site" evidence="12">
    <location>
        <position position="99"/>
    </location>
    <ligand>
        <name>UDP-N-acetyl-alpha-D-glucosamine</name>
        <dbReference type="ChEBI" id="CHEBI:57705"/>
    </ligand>
</feature>
<evidence type="ECO:0000256" key="1">
    <source>
        <dbReference type="ARBA" id="ARBA00004496"/>
    </source>
</evidence>
<dbReference type="CDD" id="cd01555">
    <property type="entry name" value="UdpNAET"/>
    <property type="match status" value="1"/>
</dbReference>
<dbReference type="PANTHER" id="PTHR43783:SF1">
    <property type="entry name" value="UDP-N-ACETYLGLUCOSAMINE 1-CARBOXYVINYLTRANSFERASE"/>
    <property type="match status" value="1"/>
</dbReference>
<dbReference type="GO" id="GO:0005737">
    <property type="term" value="C:cytoplasm"/>
    <property type="evidence" value="ECO:0007669"/>
    <property type="project" value="UniProtKB-SubCell"/>
</dbReference>
<keyword evidence="9 12" id="KW-0961">Cell wall biogenesis/degradation</keyword>
<dbReference type="InterPro" id="IPR036968">
    <property type="entry name" value="Enolpyruvate_Tfrase_sf"/>
</dbReference>
<dbReference type="SUPFAM" id="SSF55205">
    <property type="entry name" value="EPT/RTPC-like"/>
    <property type="match status" value="1"/>
</dbReference>
<proteinExistence type="inferred from homology"/>
<dbReference type="InterPro" id="IPR013792">
    <property type="entry name" value="RNA3'P_cycl/enolpyr_Trfase_a/b"/>
</dbReference>
<evidence type="ECO:0000256" key="7">
    <source>
        <dbReference type="ARBA" id="ARBA00022984"/>
    </source>
</evidence>
<sequence>MANQAFIVEGNTILNGEIEPQGAKNEALQVLCAVMLTDQKVEIKNVPEILDVEKLISLLRGLGVKIERLSKGHYSFQADDIDLDYLSSDEYQNDAKKIRGSVMLIGPLLARFGKAYLPQPGGDKIGRRRLDTHFIGFQKLGGEFKFDEETNDFYIHADRLKGCYMLMDEISVTGTANVLMGAVLAEGVTTIYNAACEPYVQQLCKMLVGMGAKISGIGSNLLKITGVESLGGTNHRVLPDMIEIGSFIGMAAMTKSDLRIKNAAVKELGNIPSVFQKLGIKLEIENDDIHIPAQELYEISSFIDGSILTIYDSPWPGFTPDLLSIILVVATQARGSVLIHQKMFESRLFFVDKLIDMGAKIILCDPHRATVIGLERKTQLRGISMSSPDIRAGVSLLIAALSANGSSTIHNIQQIDRGYQNIDGRLNALGANIERVDL</sequence>
<keyword evidence="6 12" id="KW-0133">Cell shape</keyword>
<reference evidence="14" key="2">
    <citation type="submission" date="2023-01" db="EMBL/GenBank/DDBJ databases">
        <title>Draft genome sequence of Portibacter lacus strain NBRC 108769.</title>
        <authorList>
            <person name="Sun Q."/>
            <person name="Mori K."/>
        </authorList>
    </citation>
    <scope>NUCLEOTIDE SEQUENCE</scope>
    <source>
        <strain evidence="14">NBRC 108769</strain>
    </source>
</reference>
<dbReference type="EC" id="2.5.1.7" evidence="12"/>
<dbReference type="GO" id="GO:0019277">
    <property type="term" value="P:UDP-N-acetylgalactosamine biosynthetic process"/>
    <property type="evidence" value="ECO:0007669"/>
    <property type="project" value="InterPro"/>
</dbReference>